<dbReference type="EMBL" id="JAGKQM010000018">
    <property type="protein sequence ID" value="KAH0863336.1"/>
    <property type="molecule type" value="Genomic_DNA"/>
</dbReference>
<dbReference type="Proteomes" id="UP000824890">
    <property type="component" value="Unassembled WGS sequence"/>
</dbReference>
<evidence type="ECO:0000313" key="1">
    <source>
        <dbReference type="EMBL" id="KAH0863336.1"/>
    </source>
</evidence>
<keyword evidence="2" id="KW-1185">Reference proteome</keyword>
<reference evidence="1 2" key="1">
    <citation type="submission" date="2021-05" db="EMBL/GenBank/DDBJ databases">
        <title>Genome Assembly of Synthetic Allotetraploid Brassica napus Reveals Homoeologous Exchanges between Subgenomes.</title>
        <authorList>
            <person name="Davis J.T."/>
        </authorList>
    </citation>
    <scope>NUCLEOTIDE SEQUENCE [LARGE SCALE GENOMIC DNA]</scope>
    <source>
        <strain evidence="2">cv. Da-Ae</strain>
        <tissue evidence="1">Seedling</tissue>
    </source>
</reference>
<accession>A0ABQ7Y800</accession>
<feature type="non-terminal residue" evidence="1">
    <location>
        <position position="75"/>
    </location>
</feature>
<name>A0ABQ7Y800_BRANA</name>
<sequence>VREFAYEIFQDSFPENLILINLKNVLLGYLFGLRILISLVGSSGKLSRKSDINEFEKLFAWLLVWLTHINIFGML</sequence>
<protein>
    <submittedName>
        <fullName evidence="1">Uncharacterized protein</fullName>
    </submittedName>
</protein>
<gene>
    <name evidence="1" type="ORF">HID58_080547</name>
</gene>
<comment type="caution">
    <text evidence="1">The sequence shown here is derived from an EMBL/GenBank/DDBJ whole genome shotgun (WGS) entry which is preliminary data.</text>
</comment>
<organism evidence="1 2">
    <name type="scientific">Brassica napus</name>
    <name type="common">Rape</name>
    <dbReference type="NCBI Taxonomy" id="3708"/>
    <lineage>
        <taxon>Eukaryota</taxon>
        <taxon>Viridiplantae</taxon>
        <taxon>Streptophyta</taxon>
        <taxon>Embryophyta</taxon>
        <taxon>Tracheophyta</taxon>
        <taxon>Spermatophyta</taxon>
        <taxon>Magnoliopsida</taxon>
        <taxon>eudicotyledons</taxon>
        <taxon>Gunneridae</taxon>
        <taxon>Pentapetalae</taxon>
        <taxon>rosids</taxon>
        <taxon>malvids</taxon>
        <taxon>Brassicales</taxon>
        <taxon>Brassicaceae</taxon>
        <taxon>Brassiceae</taxon>
        <taxon>Brassica</taxon>
    </lineage>
</organism>
<evidence type="ECO:0000313" key="2">
    <source>
        <dbReference type="Proteomes" id="UP000824890"/>
    </source>
</evidence>
<proteinExistence type="predicted"/>
<feature type="non-terminal residue" evidence="1">
    <location>
        <position position="1"/>
    </location>
</feature>